<dbReference type="Proteomes" id="UP000293433">
    <property type="component" value="Unassembled WGS sequence"/>
</dbReference>
<comment type="caution">
    <text evidence="2">The sequence shown here is derived from an EMBL/GenBank/DDBJ whole genome shotgun (WGS) entry which is preliminary data.</text>
</comment>
<dbReference type="AlphaFoldDB" id="A0A4Q7LTL8"/>
<evidence type="ECO:0000256" key="1">
    <source>
        <dbReference type="SAM" id="Phobius"/>
    </source>
</evidence>
<evidence type="ECO:0000313" key="2">
    <source>
        <dbReference type="EMBL" id="RZS58316.1"/>
    </source>
</evidence>
<keyword evidence="1" id="KW-0472">Membrane</keyword>
<keyword evidence="1" id="KW-1133">Transmembrane helix</keyword>
<dbReference type="OrthoDB" id="9181360at2"/>
<feature type="transmembrane region" description="Helical" evidence="1">
    <location>
        <begin position="25"/>
        <end position="45"/>
    </location>
</feature>
<keyword evidence="3" id="KW-1185">Reference proteome</keyword>
<organism evidence="2 3">
    <name type="scientific">Sphaerotilus mobilis</name>
    <dbReference type="NCBI Taxonomy" id="47994"/>
    <lineage>
        <taxon>Bacteria</taxon>
        <taxon>Pseudomonadati</taxon>
        <taxon>Pseudomonadota</taxon>
        <taxon>Betaproteobacteria</taxon>
        <taxon>Burkholderiales</taxon>
        <taxon>Sphaerotilaceae</taxon>
        <taxon>Sphaerotilus</taxon>
    </lineage>
</organism>
<dbReference type="Pfam" id="PF09842">
    <property type="entry name" value="DUF2069"/>
    <property type="match status" value="1"/>
</dbReference>
<feature type="transmembrane region" description="Helical" evidence="1">
    <location>
        <begin position="57"/>
        <end position="78"/>
    </location>
</feature>
<dbReference type="InterPro" id="IPR018643">
    <property type="entry name" value="DUF2069_membrane"/>
</dbReference>
<feature type="transmembrane region" description="Helical" evidence="1">
    <location>
        <begin position="98"/>
        <end position="120"/>
    </location>
</feature>
<protein>
    <submittedName>
        <fullName evidence="2">Putative membrane protein</fullName>
    </submittedName>
</protein>
<name>A0A4Q7LTL8_9BURK</name>
<reference evidence="2 3" key="1">
    <citation type="submission" date="2019-02" db="EMBL/GenBank/DDBJ databases">
        <title>Genomic Encyclopedia of Type Strains, Phase IV (KMG-IV): sequencing the most valuable type-strain genomes for metagenomic binning, comparative biology and taxonomic classification.</title>
        <authorList>
            <person name="Goeker M."/>
        </authorList>
    </citation>
    <scope>NUCLEOTIDE SEQUENCE [LARGE SCALE GENOMIC DNA]</scope>
    <source>
        <strain evidence="2 3">DSM 10617</strain>
    </source>
</reference>
<evidence type="ECO:0000313" key="3">
    <source>
        <dbReference type="Proteomes" id="UP000293433"/>
    </source>
</evidence>
<dbReference type="EMBL" id="SGWV01000007">
    <property type="protein sequence ID" value="RZS58316.1"/>
    <property type="molecule type" value="Genomic_DNA"/>
</dbReference>
<accession>A0A4Q7LTL8</accession>
<dbReference type="RefSeq" id="WP_130480472.1">
    <property type="nucleotide sequence ID" value="NZ_SGWV01000007.1"/>
</dbReference>
<keyword evidence="1" id="KW-0812">Transmembrane</keyword>
<sequence length="140" mass="14609">MSDRLPTAPDTTAAAPTPGVSASRWAALLTALALAVLALGWELVWAPTGRGTLAIKALPLLLALPGLWRMRLYTYRWLSLAVWLYVTEGLVRATSESGTGAMLALGEVLLGVALFTACAMHVRLRLAAGRAAATAAARAA</sequence>
<proteinExistence type="predicted"/>
<gene>
    <name evidence="2" type="ORF">EV685_0605</name>
</gene>